<evidence type="ECO:0000256" key="1">
    <source>
        <dbReference type="SAM" id="Phobius"/>
    </source>
</evidence>
<reference evidence="2 3" key="1">
    <citation type="submission" date="2019-08" db="EMBL/GenBank/DDBJ databases">
        <title>The genome of the soybean aphid Biotype 1, its phylome, world population structure and adaptation to the North American continent.</title>
        <authorList>
            <person name="Giordano R."/>
            <person name="Donthu R.K."/>
            <person name="Hernandez A.G."/>
            <person name="Wright C.L."/>
            <person name="Zimin A.V."/>
        </authorList>
    </citation>
    <scope>NUCLEOTIDE SEQUENCE [LARGE SCALE GENOMIC DNA]</scope>
    <source>
        <tissue evidence="2">Whole aphids</tissue>
    </source>
</reference>
<accession>A0A6G0SXP6</accession>
<feature type="non-terminal residue" evidence="2">
    <location>
        <position position="1"/>
    </location>
</feature>
<keyword evidence="1" id="KW-1133">Transmembrane helix</keyword>
<sequence length="187" mass="20708">SLFKIIAQYKYEFCSKKILVHLLDQNLFWLFLPIDCSSLSLLSLLFAFLLITFGVLSIFFCFFILDLLSTFLFTHYIAIIFSISFSSSLSAIFSSSSTIFSSSLTTVSSTFFSSLTTSFSSKSRRTNTAMKNPLVQSSLGTALRHISEQSKPGTPLLVQPFTILVQSKSLNFPLTDKASSTTASFSS</sequence>
<keyword evidence="3" id="KW-1185">Reference proteome</keyword>
<evidence type="ECO:0000313" key="3">
    <source>
        <dbReference type="Proteomes" id="UP000475862"/>
    </source>
</evidence>
<evidence type="ECO:0000313" key="2">
    <source>
        <dbReference type="EMBL" id="KAE9522865.1"/>
    </source>
</evidence>
<dbReference type="Proteomes" id="UP000475862">
    <property type="component" value="Unassembled WGS sequence"/>
</dbReference>
<dbReference type="EMBL" id="VYZN01000518">
    <property type="protein sequence ID" value="KAE9522865.1"/>
    <property type="molecule type" value="Genomic_DNA"/>
</dbReference>
<name>A0A6G0SXP6_APHGL</name>
<dbReference type="AlphaFoldDB" id="A0A6G0SXP6"/>
<feature type="transmembrane region" description="Helical" evidence="1">
    <location>
        <begin position="99"/>
        <end position="121"/>
    </location>
</feature>
<feature type="transmembrane region" description="Helical" evidence="1">
    <location>
        <begin position="39"/>
        <end position="65"/>
    </location>
</feature>
<feature type="transmembrane region" description="Helical" evidence="1">
    <location>
        <begin position="72"/>
        <end position="93"/>
    </location>
</feature>
<protein>
    <submittedName>
        <fullName evidence="2">Uncharacterized protein</fullName>
    </submittedName>
</protein>
<keyword evidence="1" id="KW-0472">Membrane</keyword>
<proteinExistence type="predicted"/>
<gene>
    <name evidence="2" type="ORF">AGLY_016734</name>
</gene>
<organism evidence="2 3">
    <name type="scientific">Aphis glycines</name>
    <name type="common">Soybean aphid</name>
    <dbReference type="NCBI Taxonomy" id="307491"/>
    <lineage>
        <taxon>Eukaryota</taxon>
        <taxon>Metazoa</taxon>
        <taxon>Ecdysozoa</taxon>
        <taxon>Arthropoda</taxon>
        <taxon>Hexapoda</taxon>
        <taxon>Insecta</taxon>
        <taxon>Pterygota</taxon>
        <taxon>Neoptera</taxon>
        <taxon>Paraneoptera</taxon>
        <taxon>Hemiptera</taxon>
        <taxon>Sternorrhyncha</taxon>
        <taxon>Aphidomorpha</taxon>
        <taxon>Aphidoidea</taxon>
        <taxon>Aphididae</taxon>
        <taxon>Aphidini</taxon>
        <taxon>Aphis</taxon>
        <taxon>Aphis</taxon>
    </lineage>
</organism>
<comment type="caution">
    <text evidence="2">The sequence shown here is derived from an EMBL/GenBank/DDBJ whole genome shotgun (WGS) entry which is preliminary data.</text>
</comment>
<keyword evidence="1" id="KW-0812">Transmembrane</keyword>